<dbReference type="OrthoDB" id="419598at2759"/>
<dbReference type="EMBL" id="AZHC01000011">
    <property type="protein sequence ID" value="OAA43659.1"/>
    <property type="molecule type" value="Genomic_DNA"/>
</dbReference>
<name>A0A167EC10_METRR</name>
<comment type="similarity">
    <text evidence="1">Belongs to the NmrA-type oxidoreductase family.</text>
</comment>
<organism evidence="4 5">
    <name type="scientific">Metarhizium rileyi (strain RCEF 4871)</name>
    <name type="common">Nomuraea rileyi</name>
    <dbReference type="NCBI Taxonomy" id="1649241"/>
    <lineage>
        <taxon>Eukaryota</taxon>
        <taxon>Fungi</taxon>
        <taxon>Dikarya</taxon>
        <taxon>Ascomycota</taxon>
        <taxon>Pezizomycotina</taxon>
        <taxon>Sordariomycetes</taxon>
        <taxon>Hypocreomycetidae</taxon>
        <taxon>Hypocreales</taxon>
        <taxon>Clavicipitaceae</taxon>
        <taxon>Metarhizium</taxon>
    </lineage>
</organism>
<dbReference type="PANTHER" id="PTHR42748:SF31">
    <property type="entry name" value="NMRA-LIKE DOMAIN-CONTAINING PROTEIN-RELATED"/>
    <property type="match status" value="1"/>
</dbReference>
<evidence type="ECO:0000313" key="5">
    <source>
        <dbReference type="Proteomes" id="UP000243498"/>
    </source>
</evidence>
<keyword evidence="5" id="KW-1185">Reference proteome</keyword>
<dbReference type="SUPFAM" id="SSF51735">
    <property type="entry name" value="NAD(P)-binding Rossmann-fold domains"/>
    <property type="match status" value="1"/>
</dbReference>
<accession>A0A167EC10</accession>
<dbReference type="STRING" id="1081105.A0A167EC10"/>
<dbReference type="InterPro" id="IPR036291">
    <property type="entry name" value="NAD(P)-bd_dom_sf"/>
</dbReference>
<dbReference type="Pfam" id="PF05368">
    <property type="entry name" value="NmrA"/>
    <property type="match status" value="1"/>
</dbReference>
<gene>
    <name evidence="4" type="ORF">NOR_04234</name>
</gene>
<proteinExistence type="inferred from homology"/>
<sequence>MSEVLVVTCPGGKQCSRLIPLLYNKGKFQLRLAAHSAKSSEKLKGLYPDADVVTVDLQSLEACTKLLEGATAINAVLPSLHSHEKVMGFNLIDAAVSESRREGNVFKHFLFSSVLSTQHRTLLHHELKSYVEEHLFLSPITCWTILKPVNFMDTFPLARLVAQEKPVLDKWWSPNYASSLVSLKDLAEVSAKVLNEREPHYLAEYPLCSTAPIAETEVVKLVERRIGRHIEVRVPSLEAGSDNLMEFLYGDKTGKTGNHGDPRGDLVRDTVERLILYYNRRGLQGSPNVMRWLLEREPTSVEQWIDDGFSSLSCGKETGLLF</sequence>
<evidence type="ECO:0000256" key="1">
    <source>
        <dbReference type="ARBA" id="ARBA00006328"/>
    </source>
</evidence>
<dbReference type="InterPro" id="IPR051164">
    <property type="entry name" value="NmrA-like_oxidored"/>
</dbReference>
<dbReference type="GO" id="GO:0005634">
    <property type="term" value="C:nucleus"/>
    <property type="evidence" value="ECO:0007669"/>
    <property type="project" value="TreeGrafter"/>
</dbReference>
<evidence type="ECO:0000313" key="4">
    <source>
        <dbReference type="EMBL" id="OAA43659.1"/>
    </source>
</evidence>
<dbReference type="InterPro" id="IPR008030">
    <property type="entry name" value="NmrA-like"/>
</dbReference>
<evidence type="ECO:0000256" key="2">
    <source>
        <dbReference type="ARBA" id="ARBA00022857"/>
    </source>
</evidence>
<dbReference type="PANTHER" id="PTHR42748">
    <property type="entry name" value="NITROGEN METABOLITE REPRESSION PROTEIN NMRA FAMILY MEMBER"/>
    <property type="match status" value="1"/>
</dbReference>
<reference evidence="4 5" key="1">
    <citation type="journal article" date="2016" name="Genome Biol. Evol.">
        <title>Divergent and convergent evolution of fungal pathogenicity.</title>
        <authorList>
            <person name="Shang Y."/>
            <person name="Xiao G."/>
            <person name="Zheng P."/>
            <person name="Cen K."/>
            <person name="Zhan S."/>
            <person name="Wang C."/>
        </authorList>
    </citation>
    <scope>NUCLEOTIDE SEQUENCE [LARGE SCALE GENOMIC DNA]</scope>
    <source>
        <strain evidence="4 5">RCEF 4871</strain>
    </source>
</reference>
<dbReference type="Gene3D" id="3.40.50.720">
    <property type="entry name" value="NAD(P)-binding Rossmann-like Domain"/>
    <property type="match status" value="1"/>
</dbReference>
<comment type="caution">
    <text evidence="4">The sequence shown here is derived from an EMBL/GenBank/DDBJ whole genome shotgun (WGS) entry which is preliminary data.</text>
</comment>
<protein>
    <submittedName>
        <fullName evidence="4">NAD(P)-binding domain protein</fullName>
    </submittedName>
</protein>
<dbReference type="AlphaFoldDB" id="A0A167EC10"/>
<dbReference type="Proteomes" id="UP000243498">
    <property type="component" value="Unassembled WGS sequence"/>
</dbReference>
<dbReference type="OMA" id="WVIPELM"/>
<keyword evidence="2" id="KW-0521">NADP</keyword>
<evidence type="ECO:0000259" key="3">
    <source>
        <dbReference type="Pfam" id="PF05368"/>
    </source>
</evidence>
<feature type="domain" description="NmrA-like" evidence="3">
    <location>
        <begin position="3"/>
        <end position="232"/>
    </location>
</feature>